<dbReference type="InterPro" id="IPR036179">
    <property type="entry name" value="Ig-like_dom_sf"/>
</dbReference>
<dbReference type="InterPro" id="IPR007110">
    <property type="entry name" value="Ig-like_dom"/>
</dbReference>
<sequence length="475" mass="49739">MCWGVSGGSEADAPVCSPGQITTYGVARNEDAEVTCRVAANPTATGFKWTFNNTADTIDVPHGRFTSEATYSIITYTPVTELDYGTLLCWAENIIGTQKQPCLFHIVPAGKPDPPANCSVMNQTATGFTVACQEGFDGGLRQVFMLRVARPGTQGRNLTAGTPVFQVGQLEPDTTYRLQVWAANDKGVSPTVHLPAFTTHPPTHQHTAHVVAEVREGHSDGGEGGGGLSTSGVTGGGGGGGSGLLGEGSAGVRTLVSVVVGASVGVVLLLLLLALLLRRRVSRRQHDPRKPSPEPVIPPTTTPPPGMKAAHHPPAHACAHRDMQVEGEAEVDPDLIPQPLVHASLSPSGPLLQPPANYGGGGDPSFREVVVAAGGGGGEEAGPCITSFYQLTPPTPSRQHPLPQPRTTTTNSSYSNRNYSSSSSIYSSTNNSSSTCYRNRNCNNSSNNNSNSNSSSQRRSSNSNNNTTINITTLL</sequence>
<evidence type="ECO:0000256" key="1">
    <source>
        <dbReference type="SAM" id="MobiDB-lite"/>
    </source>
</evidence>
<dbReference type="Proteomes" id="UP001487740">
    <property type="component" value="Unassembled WGS sequence"/>
</dbReference>
<feature type="compositionally biased region" description="Gly residues" evidence="1">
    <location>
        <begin position="222"/>
        <end position="240"/>
    </location>
</feature>
<dbReference type="PROSITE" id="PS50835">
    <property type="entry name" value="IG_LIKE"/>
    <property type="match status" value="1"/>
</dbReference>
<accession>A0AAW0U3T6</accession>
<dbReference type="InterPro" id="IPR036116">
    <property type="entry name" value="FN3_sf"/>
</dbReference>
<feature type="domain" description="Ig-like" evidence="3">
    <location>
        <begin position="14"/>
        <end position="93"/>
    </location>
</feature>
<evidence type="ECO:0000313" key="6">
    <source>
        <dbReference type="Proteomes" id="UP001487740"/>
    </source>
</evidence>
<evidence type="ECO:0000259" key="3">
    <source>
        <dbReference type="PROSITE" id="PS50835"/>
    </source>
</evidence>
<feature type="region of interest" description="Disordered" evidence="1">
    <location>
        <begin position="217"/>
        <end position="240"/>
    </location>
</feature>
<feature type="region of interest" description="Disordered" evidence="1">
    <location>
        <begin position="384"/>
        <end position="475"/>
    </location>
</feature>
<dbReference type="EMBL" id="JARAKH010000019">
    <property type="protein sequence ID" value="KAK8394370.1"/>
    <property type="molecule type" value="Genomic_DNA"/>
</dbReference>
<feature type="region of interest" description="Disordered" evidence="1">
    <location>
        <begin position="283"/>
        <end position="326"/>
    </location>
</feature>
<dbReference type="Gene3D" id="2.60.40.10">
    <property type="entry name" value="Immunoglobulins"/>
    <property type="match status" value="2"/>
</dbReference>
<name>A0AAW0U3T6_SCYPA</name>
<dbReference type="PROSITE" id="PS50853">
    <property type="entry name" value="FN3"/>
    <property type="match status" value="1"/>
</dbReference>
<evidence type="ECO:0000259" key="4">
    <source>
        <dbReference type="PROSITE" id="PS50853"/>
    </source>
</evidence>
<dbReference type="InterPro" id="IPR013783">
    <property type="entry name" value="Ig-like_fold"/>
</dbReference>
<feature type="region of interest" description="Disordered" evidence="1">
    <location>
        <begin position="339"/>
        <end position="363"/>
    </location>
</feature>
<keyword evidence="2" id="KW-0472">Membrane</keyword>
<evidence type="ECO:0008006" key="7">
    <source>
        <dbReference type="Google" id="ProtNLM"/>
    </source>
</evidence>
<dbReference type="InterPro" id="IPR003961">
    <property type="entry name" value="FN3_dom"/>
</dbReference>
<dbReference type="Pfam" id="PF13927">
    <property type="entry name" value="Ig_3"/>
    <property type="match status" value="1"/>
</dbReference>
<keyword evidence="2" id="KW-1133">Transmembrane helix</keyword>
<evidence type="ECO:0000313" key="5">
    <source>
        <dbReference type="EMBL" id="KAK8394370.1"/>
    </source>
</evidence>
<feature type="compositionally biased region" description="Low complexity" evidence="1">
    <location>
        <begin position="344"/>
        <end position="355"/>
    </location>
</feature>
<keyword evidence="6" id="KW-1185">Reference proteome</keyword>
<dbReference type="SUPFAM" id="SSF49265">
    <property type="entry name" value="Fibronectin type III"/>
    <property type="match status" value="1"/>
</dbReference>
<reference evidence="5 6" key="1">
    <citation type="submission" date="2023-03" db="EMBL/GenBank/DDBJ databases">
        <title>High-quality genome of Scylla paramamosain provides insights in environmental adaptation.</title>
        <authorList>
            <person name="Zhang L."/>
        </authorList>
    </citation>
    <scope>NUCLEOTIDE SEQUENCE [LARGE SCALE GENOMIC DNA]</scope>
    <source>
        <strain evidence="5">LZ_2023a</strain>
        <tissue evidence="5">Muscle</tissue>
    </source>
</reference>
<dbReference type="AlphaFoldDB" id="A0AAW0U3T6"/>
<dbReference type="CDD" id="cd00063">
    <property type="entry name" value="FN3"/>
    <property type="match status" value="1"/>
</dbReference>
<dbReference type="SUPFAM" id="SSF48726">
    <property type="entry name" value="Immunoglobulin"/>
    <property type="match status" value="1"/>
</dbReference>
<feature type="compositionally biased region" description="Pro residues" evidence="1">
    <location>
        <begin position="293"/>
        <end position="306"/>
    </location>
</feature>
<keyword evidence="2" id="KW-0812">Transmembrane</keyword>
<gene>
    <name evidence="5" type="ORF">O3P69_006516</name>
</gene>
<dbReference type="PANTHER" id="PTHR23278:SF19">
    <property type="entry name" value="OBSCURIN"/>
    <property type="match status" value="1"/>
</dbReference>
<protein>
    <recommendedName>
        <fullName evidence="7">Nephrin</fullName>
    </recommendedName>
</protein>
<feature type="domain" description="Fibronectin type-III" evidence="4">
    <location>
        <begin position="114"/>
        <end position="202"/>
    </location>
</feature>
<comment type="caution">
    <text evidence="5">The sequence shown here is derived from an EMBL/GenBank/DDBJ whole genome shotgun (WGS) entry which is preliminary data.</text>
</comment>
<proteinExistence type="predicted"/>
<dbReference type="PANTHER" id="PTHR23278">
    <property type="entry name" value="SIDESTEP PROTEIN"/>
    <property type="match status" value="1"/>
</dbReference>
<dbReference type="SMART" id="SM00060">
    <property type="entry name" value="FN3"/>
    <property type="match status" value="1"/>
</dbReference>
<evidence type="ECO:0000256" key="2">
    <source>
        <dbReference type="SAM" id="Phobius"/>
    </source>
</evidence>
<feature type="compositionally biased region" description="Low complexity" evidence="1">
    <location>
        <begin position="406"/>
        <end position="475"/>
    </location>
</feature>
<dbReference type="CDD" id="cd00096">
    <property type="entry name" value="Ig"/>
    <property type="match status" value="1"/>
</dbReference>
<feature type="transmembrane region" description="Helical" evidence="2">
    <location>
        <begin position="255"/>
        <end position="277"/>
    </location>
</feature>
<organism evidence="5 6">
    <name type="scientific">Scylla paramamosain</name>
    <name type="common">Mud crab</name>
    <dbReference type="NCBI Taxonomy" id="85552"/>
    <lineage>
        <taxon>Eukaryota</taxon>
        <taxon>Metazoa</taxon>
        <taxon>Ecdysozoa</taxon>
        <taxon>Arthropoda</taxon>
        <taxon>Crustacea</taxon>
        <taxon>Multicrustacea</taxon>
        <taxon>Malacostraca</taxon>
        <taxon>Eumalacostraca</taxon>
        <taxon>Eucarida</taxon>
        <taxon>Decapoda</taxon>
        <taxon>Pleocyemata</taxon>
        <taxon>Brachyura</taxon>
        <taxon>Eubrachyura</taxon>
        <taxon>Portunoidea</taxon>
        <taxon>Portunidae</taxon>
        <taxon>Portuninae</taxon>
        <taxon>Scylla</taxon>
    </lineage>
</organism>